<evidence type="ECO:0000256" key="2">
    <source>
        <dbReference type="SAM" id="Phobius"/>
    </source>
</evidence>
<feature type="region of interest" description="Disordered" evidence="1">
    <location>
        <begin position="616"/>
        <end position="650"/>
    </location>
</feature>
<feature type="compositionally biased region" description="Pro residues" evidence="1">
    <location>
        <begin position="529"/>
        <end position="540"/>
    </location>
</feature>
<gene>
    <name evidence="3" type="ORF">VTJ83DRAFT_6406</name>
</gene>
<feature type="region of interest" description="Disordered" evidence="1">
    <location>
        <begin position="121"/>
        <end position="147"/>
    </location>
</feature>
<keyword evidence="2" id="KW-1133">Transmembrane helix</keyword>
<proteinExistence type="predicted"/>
<feature type="compositionally biased region" description="Basic and acidic residues" evidence="1">
    <location>
        <begin position="542"/>
        <end position="558"/>
    </location>
</feature>
<keyword evidence="4" id="KW-1185">Reference proteome</keyword>
<accession>A0ABR4D4L3</accession>
<feature type="compositionally biased region" description="Low complexity" evidence="1">
    <location>
        <begin position="619"/>
        <end position="631"/>
    </location>
</feature>
<name>A0ABR4D4L3_9PEZI</name>
<sequence>MDTASSDSCGGCYFNPAEIQQQPWDPRACIQDCRAQFLREAYSEWTETSGWKEGCASLDQGTAASELWQLYWCDRVFCGVANSQGGLGQDPNVNLIINTCQIHGFYNIFDPGPPPSDFACSTNAPPESCRPRRTPSIPAPPRETESGLIQTATASSTSYPTGTLRTFASAHSTGITNHGKAVIAICSVLALLLLLALIAVCMRRQRRRETLAGAGLRPRRGPDGGILGDNSIGPTSSPTPLITPVASSGGVRSILAPPRHRRDHQFALPSIFRRGNGRSPSPPLTPLTTADELPSDTGGEVRFPTSPVYSPTTSKLTPRYERVGGAAAIPRTYSSTSAAALERVRRYSQQPPSSSTTGGPSTGHSTLRDEVPIAAPSPVLLPLRPPRPHEEVLDLPGLLGTSSSSARLSSRVPSGGAGGGSAAAERTWVDVGDGVGARNSPRRSAPGGPRTPRLPTPLPPQSPPPTKALPRSPSAVESSASPSTTWSSPAGLRSSTWNEHAAGSTSTQRLRPPSAASGRFAVTGTTWRHPPPSTPPPPYARLPERDGPHPQEVAREQKGPLASEDAGGSVYAWTGPSAQEPAAGKYAKYEERGSWGSWSVTTGAEGLGVVVGADDSEARAGAASPRASGSSNKTPTRETNARGEWTGVRS</sequence>
<dbReference type="GeneID" id="98127758"/>
<protein>
    <submittedName>
        <fullName evidence="3">Uncharacterized protein</fullName>
    </submittedName>
</protein>
<evidence type="ECO:0000256" key="1">
    <source>
        <dbReference type="SAM" id="MobiDB-lite"/>
    </source>
</evidence>
<evidence type="ECO:0000313" key="3">
    <source>
        <dbReference type="EMBL" id="KAL2265306.1"/>
    </source>
</evidence>
<feature type="region of interest" description="Disordered" evidence="1">
    <location>
        <begin position="268"/>
        <end position="316"/>
    </location>
</feature>
<organism evidence="3 4">
    <name type="scientific">Remersonia thermophila</name>
    <dbReference type="NCBI Taxonomy" id="72144"/>
    <lineage>
        <taxon>Eukaryota</taxon>
        <taxon>Fungi</taxon>
        <taxon>Dikarya</taxon>
        <taxon>Ascomycota</taxon>
        <taxon>Pezizomycotina</taxon>
        <taxon>Sordariomycetes</taxon>
        <taxon>Sordariomycetidae</taxon>
        <taxon>Sordariales</taxon>
        <taxon>Sordariales incertae sedis</taxon>
        <taxon>Remersonia</taxon>
    </lineage>
</organism>
<evidence type="ECO:0000313" key="4">
    <source>
        <dbReference type="Proteomes" id="UP001600064"/>
    </source>
</evidence>
<comment type="caution">
    <text evidence="3">The sequence shown here is derived from an EMBL/GenBank/DDBJ whole genome shotgun (WGS) entry which is preliminary data.</text>
</comment>
<dbReference type="Proteomes" id="UP001600064">
    <property type="component" value="Unassembled WGS sequence"/>
</dbReference>
<feature type="compositionally biased region" description="Polar residues" evidence="1">
    <location>
        <begin position="493"/>
        <end position="509"/>
    </location>
</feature>
<dbReference type="RefSeq" id="XP_070864033.1">
    <property type="nucleotide sequence ID" value="XM_071013114.1"/>
</dbReference>
<feature type="transmembrane region" description="Helical" evidence="2">
    <location>
        <begin position="181"/>
        <end position="201"/>
    </location>
</feature>
<keyword evidence="2" id="KW-0472">Membrane</keyword>
<dbReference type="EMBL" id="JAZGUE010000006">
    <property type="protein sequence ID" value="KAL2265306.1"/>
    <property type="molecule type" value="Genomic_DNA"/>
</dbReference>
<feature type="compositionally biased region" description="Pro residues" evidence="1">
    <location>
        <begin position="452"/>
        <end position="467"/>
    </location>
</feature>
<reference evidence="3 4" key="1">
    <citation type="journal article" date="2024" name="Commun. Biol.">
        <title>Comparative genomic analysis of thermophilic fungi reveals convergent evolutionary adaptations and gene losses.</title>
        <authorList>
            <person name="Steindorff A.S."/>
            <person name="Aguilar-Pontes M.V."/>
            <person name="Robinson A.J."/>
            <person name="Andreopoulos B."/>
            <person name="LaButti K."/>
            <person name="Kuo A."/>
            <person name="Mondo S."/>
            <person name="Riley R."/>
            <person name="Otillar R."/>
            <person name="Haridas S."/>
            <person name="Lipzen A."/>
            <person name="Grimwood J."/>
            <person name="Schmutz J."/>
            <person name="Clum A."/>
            <person name="Reid I.D."/>
            <person name="Moisan M.C."/>
            <person name="Butler G."/>
            <person name="Nguyen T.T.M."/>
            <person name="Dewar K."/>
            <person name="Conant G."/>
            <person name="Drula E."/>
            <person name="Henrissat B."/>
            <person name="Hansel C."/>
            <person name="Singer S."/>
            <person name="Hutchinson M.I."/>
            <person name="de Vries R.P."/>
            <person name="Natvig D.O."/>
            <person name="Powell A.J."/>
            <person name="Tsang A."/>
            <person name="Grigoriev I.V."/>
        </authorList>
    </citation>
    <scope>NUCLEOTIDE SEQUENCE [LARGE SCALE GENOMIC DNA]</scope>
    <source>
        <strain evidence="3 4">ATCC 22073</strain>
    </source>
</reference>
<feature type="compositionally biased region" description="Polar residues" evidence="1">
    <location>
        <begin position="307"/>
        <end position="316"/>
    </location>
</feature>
<feature type="compositionally biased region" description="Low complexity" evidence="1">
    <location>
        <begin position="397"/>
        <end position="414"/>
    </location>
</feature>
<keyword evidence="2" id="KW-0812">Transmembrane</keyword>
<feature type="compositionally biased region" description="Low complexity" evidence="1">
    <location>
        <begin position="472"/>
        <end position="490"/>
    </location>
</feature>
<feature type="region of interest" description="Disordered" evidence="1">
    <location>
        <begin position="344"/>
        <end position="582"/>
    </location>
</feature>
<feature type="compositionally biased region" description="Low complexity" evidence="1">
    <location>
        <begin position="348"/>
        <end position="363"/>
    </location>
</feature>
<feature type="region of interest" description="Disordered" evidence="1">
    <location>
        <begin position="212"/>
        <end position="241"/>
    </location>
</feature>